<keyword evidence="4" id="KW-1185">Reference proteome</keyword>
<dbReference type="InterPro" id="IPR036812">
    <property type="entry name" value="NAD(P)_OxRdtase_dom_sf"/>
</dbReference>
<dbReference type="Gene3D" id="3.20.20.100">
    <property type="entry name" value="NADP-dependent oxidoreductase domain"/>
    <property type="match status" value="1"/>
</dbReference>
<feature type="transmembrane region" description="Helical" evidence="3">
    <location>
        <begin position="21"/>
        <end position="43"/>
    </location>
</feature>
<dbReference type="GO" id="GO:0016616">
    <property type="term" value="F:oxidoreductase activity, acting on the CH-OH group of donors, NAD or NADP as acceptor"/>
    <property type="evidence" value="ECO:0007669"/>
    <property type="project" value="UniProtKB-ARBA"/>
</dbReference>
<organism evidence="4 5">
    <name type="scientific">Heterorhabditis bacteriophora</name>
    <name type="common">Entomopathogenic nematode worm</name>
    <dbReference type="NCBI Taxonomy" id="37862"/>
    <lineage>
        <taxon>Eukaryota</taxon>
        <taxon>Metazoa</taxon>
        <taxon>Ecdysozoa</taxon>
        <taxon>Nematoda</taxon>
        <taxon>Chromadorea</taxon>
        <taxon>Rhabditida</taxon>
        <taxon>Rhabditina</taxon>
        <taxon>Rhabditomorpha</taxon>
        <taxon>Strongyloidea</taxon>
        <taxon>Heterorhabditidae</taxon>
        <taxon>Heterorhabditis</taxon>
    </lineage>
</organism>
<proteinExistence type="predicted"/>
<name>A0A1I7WH07_HETBA</name>
<feature type="transmembrane region" description="Helical" evidence="3">
    <location>
        <begin position="220"/>
        <end position="246"/>
    </location>
</feature>
<keyword evidence="2" id="KW-0560">Oxidoreductase</keyword>
<dbReference type="PANTHER" id="PTHR43827">
    <property type="entry name" value="2,5-DIKETO-D-GLUCONIC ACID REDUCTASE"/>
    <property type="match status" value="1"/>
</dbReference>
<dbReference type="PANTHER" id="PTHR43827:SF3">
    <property type="entry name" value="NADP-DEPENDENT OXIDOREDUCTASE DOMAIN-CONTAINING PROTEIN"/>
    <property type="match status" value="1"/>
</dbReference>
<reference evidence="5" key="1">
    <citation type="submission" date="2016-11" db="UniProtKB">
        <authorList>
            <consortium name="WormBaseParasite"/>
        </authorList>
    </citation>
    <scope>IDENTIFICATION</scope>
</reference>
<evidence type="ECO:0000313" key="4">
    <source>
        <dbReference type="Proteomes" id="UP000095283"/>
    </source>
</evidence>
<evidence type="ECO:0000256" key="3">
    <source>
        <dbReference type="SAM" id="Phobius"/>
    </source>
</evidence>
<dbReference type="AlphaFoldDB" id="A0A1I7WH07"/>
<evidence type="ECO:0000313" key="5">
    <source>
        <dbReference type="WBParaSite" id="Hba_04226"/>
    </source>
</evidence>
<feature type="transmembrane region" description="Helical" evidence="3">
    <location>
        <begin position="166"/>
        <end position="183"/>
    </location>
</feature>
<dbReference type="InterPro" id="IPR020471">
    <property type="entry name" value="AKR"/>
</dbReference>
<feature type="transmembrane region" description="Helical" evidence="3">
    <location>
        <begin position="110"/>
        <end position="128"/>
    </location>
</feature>
<sequence length="325" mass="38587">MKDAFKDIKGGVAKRSGRSKYYVFCIFMWEFVGTFSDSIMIIMTKTPNTVIFYIAGYRMFDTAKYYKNEVELGEALQVGIYKFIFSKKTYCIFVFRYFKGLSINEDLRNMSFLFLYVKIKIAFLNMVHELLPKYNLLRSDVFLVTKFFPDHNDPAKAARELVIESLVYFKILEIFVVSFYYYIDMVLIHYPKAEACELDDPRNADHRKYTYLALEQLKGILTSIIIFLYFYISYINLFFTLIFPVFSRRNDSFCIRKGYTNLLIKKIIRSVTSWFSGIILLYFKDMPCANQVEYHPHFVRDELKEYCNKEGIFFQVILLLSLVCD</sequence>
<dbReference type="Proteomes" id="UP000095283">
    <property type="component" value="Unplaced"/>
</dbReference>
<dbReference type="WBParaSite" id="Hba_04226">
    <property type="protein sequence ID" value="Hba_04226"/>
    <property type="gene ID" value="Hba_04226"/>
</dbReference>
<dbReference type="SUPFAM" id="SSF51430">
    <property type="entry name" value="NAD(P)-linked oxidoreductase"/>
    <property type="match status" value="2"/>
</dbReference>
<keyword evidence="3" id="KW-0812">Transmembrane</keyword>
<protein>
    <submittedName>
        <fullName evidence="5">Odorant receptor</fullName>
    </submittedName>
</protein>
<evidence type="ECO:0000256" key="2">
    <source>
        <dbReference type="ARBA" id="ARBA00023002"/>
    </source>
</evidence>
<accession>A0A1I7WH07</accession>
<keyword evidence="3" id="KW-0472">Membrane</keyword>
<evidence type="ECO:0000256" key="1">
    <source>
        <dbReference type="ARBA" id="ARBA00022857"/>
    </source>
</evidence>
<keyword evidence="1" id="KW-0521">NADP</keyword>
<keyword evidence="3" id="KW-1133">Transmembrane helix</keyword>